<dbReference type="AlphaFoldDB" id="A0A8B8FGP1"/>
<feature type="domain" description="MHD" evidence="10">
    <location>
        <begin position="672"/>
        <end position="940"/>
    </location>
</feature>
<evidence type="ECO:0000256" key="5">
    <source>
        <dbReference type="ARBA" id="ARBA00023136"/>
    </source>
</evidence>
<dbReference type="SUPFAM" id="SSF103657">
    <property type="entry name" value="BAR/IMD domain-like"/>
    <property type="match status" value="1"/>
</dbReference>
<evidence type="ECO:0000313" key="13">
    <source>
        <dbReference type="RefSeq" id="XP_025409515.1"/>
    </source>
</evidence>
<proteinExistence type="inferred from homology"/>
<organism evidence="12 13">
    <name type="scientific">Sipha flava</name>
    <name type="common">yellow sugarcane aphid</name>
    <dbReference type="NCBI Taxonomy" id="143950"/>
    <lineage>
        <taxon>Eukaryota</taxon>
        <taxon>Metazoa</taxon>
        <taxon>Ecdysozoa</taxon>
        <taxon>Arthropoda</taxon>
        <taxon>Hexapoda</taxon>
        <taxon>Insecta</taxon>
        <taxon>Pterygota</taxon>
        <taxon>Neoptera</taxon>
        <taxon>Paraneoptera</taxon>
        <taxon>Hemiptera</taxon>
        <taxon>Sternorrhyncha</taxon>
        <taxon>Aphidomorpha</taxon>
        <taxon>Aphidoidea</taxon>
        <taxon>Aphididae</taxon>
        <taxon>Sipha</taxon>
    </lineage>
</organism>
<accession>A0A8B8FGP1</accession>
<sequence length="963" mass="107253">MTVVDFCDYFWGEKNNGFDILYHNMKYGLIASKDLSDFLRERTNIEETCSKLLAKLSKQTSNSSAAGTFNPLWILLRGSIEKLTTLHLQMVHKICELVKDVTKYTDELHKKHKTVKEEQSGTLDSVQAIQSTTLALQKAKDTYVQKGGELDKLRKDNASAKDIEKAELKLKKAQDDYKVLVDKYNAVKEEFEKKMTTACKIFQEVEESHLRQMKDFLNLYTELIETNHEEIGKVHFEFKKQCSELSVDKLLQQFVLTKCTGLEKPENIEFEEVCLNSTSNIINQVPDSSSDTRSIQGTNSPVLTSTPQNSCANSVASEKPSTAKREGNSGIRDKKDATNYQSSRATSLLNIFISNSHGAFSKSNRTVSLSTDHTAYSLPQNSIRGSKWFLRSRRDKRKEKKTKKKKDTNGETVGKEDKSDNEEKEEEESKNCTLEIDDEGYRIQPTGQWSVDKGNFFSSSDSDEETDKRLHVEIKPLSNGSGPISASVDELRATVENISLLPLGTQTLKNRRGSGNDDGTMKRSKSVSQQLNSVKVSNDLIGLNLFQSSDQAPNPVQQSNSLNSPTLSLTNKSISPPNVFPVMSRYAADLGDLFFEDLQQSTPKQVSQSTTPPLGSISIPRPPSRRENGPRNQLSPISIARTDSVTSLEFRSSGVIGPSRGPSPLTIGLSDSIPLAVAFHEIIHAYFKGSNESRCQVKMFGDMMVSFPAGIANILANNPNPAKLSFRLKNTMRVENILPNKQLMIMDNTLPAGDSIIYEFNMPALTSLLRKQFEQNPTASYFNVDILKYQVKLRNTAAASCPFQLVSFYKCSNSYTDLKIDYKFNSHSMSVPLPLLNVSVSANLNSAIRNMQSKPTAQWQSDTKTVTWKFAELAQYSESQGSGSLKARFEVDNLCPISTIVTQFNCEGTTLSGVEFELASTGYRVSLIKRRFVAGKYICDGEPDPKSSTQHSTVSSNISCSDC</sequence>
<dbReference type="PROSITE" id="PS51072">
    <property type="entry name" value="MHD"/>
    <property type="match status" value="1"/>
</dbReference>
<evidence type="ECO:0000256" key="3">
    <source>
        <dbReference type="ARBA" id="ARBA00022583"/>
    </source>
</evidence>
<evidence type="ECO:0000256" key="9">
    <source>
        <dbReference type="SAM" id="MobiDB-lite"/>
    </source>
</evidence>
<dbReference type="GO" id="GO:0048268">
    <property type="term" value="P:clathrin coat assembly"/>
    <property type="evidence" value="ECO:0007669"/>
    <property type="project" value="TreeGrafter"/>
</dbReference>
<feature type="compositionally biased region" description="Polar residues" evidence="9">
    <location>
        <begin position="285"/>
        <end position="320"/>
    </location>
</feature>
<feature type="compositionally biased region" description="Acidic residues" evidence="9">
    <location>
        <begin position="419"/>
        <end position="428"/>
    </location>
</feature>
<keyword evidence="6" id="KW-0168">Coated pit</keyword>
<comment type="similarity">
    <text evidence="2">Belongs to the FCHO family.</text>
</comment>
<reference evidence="13" key="1">
    <citation type="submission" date="2025-08" db="UniProtKB">
        <authorList>
            <consortium name="RefSeq"/>
        </authorList>
    </citation>
    <scope>IDENTIFICATION</scope>
    <source>
        <tissue evidence="13">Whole body</tissue>
    </source>
</reference>
<feature type="region of interest" description="Disordered" evidence="9">
    <location>
        <begin position="506"/>
        <end position="530"/>
    </location>
</feature>
<dbReference type="OrthoDB" id="5593455at2759"/>
<protein>
    <submittedName>
        <fullName evidence="13">F-BAR domain only protein 2 isoform X1</fullName>
    </submittedName>
</protein>
<feature type="compositionally biased region" description="Basic residues" evidence="9">
    <location>
        <begin position="390"/>
        <end position="406"/>
    </location>
</feature>
<evidence type="ECO:0000259" key="11">
    <source>
        <dbReference type="PROSITE" id="PS51741"/>
    </source>
</evidence>
<feature type="region of interest" description="Disordered" evidence="9">
    <location>
        <begin position="549"/>
        <end position="574"/>
    </location>
</feature>
<feature type="compositionally biased region" description="Polar residues" evidence="9">
    <location>
        <begin position="946"/>
        <end position="963"/>
    </location>
</feature>
<feature type="compositionally biased region" description="Polar residues" evidence="9">
    <location>
        <begin position="549"/>
        <end position="558"/>
    </location>
</feature>
<dbReference type="PROSITE" id="PS51741">
    <property type="entry name" value="F_BAR"/>
    <property type="match status" value="1"/>
</dbReference>
<dbReference type="FunFam" id="1.20.1270.60:FF:000016">
    <property type="entry name" value="FCH domain only protein 2"/>
    <property type="match status" value="1"/>
</dbReference>
<dbReference type="PANTHER" id="PTHR23065">
    <property type="entry name" value="PROLINE-SERINE-THREONINE PHOSPHATASE INTERACTING PROTEIN 1"/>
    <property type="match status" value="1"/>
</dbReference>
<evidence type="ECO:0000256" key="7">
    <source>
        <dbReference type="PROSITE-ProRule" id="PRU01077"/>
    </source>
</evidence>
<keyword evidence="12" id="KW-1185">Reference proteome</keyword>
<dbReference type="GO" id="GO:0072583">
    <property type="term" value="P:clathrin-dependent endocytosis"/>
    <property type="evidence" value="ECO:0007669"/>
    <property type="project" value="TreeGrafter"/>
</dbReference>
<feature type="region of interest" description="Disordered" evidence="9">
    <location>
        <begin position="600"/>
        <end position="638"/>
    </location>
</feature>
<dbReference type="Proteomes" id="UP000694846">
    <property type="component" value="Unplaced"/>
</dbReference>
<evidence type="ECO:0000256" key="2">
    <source>
        <dbReference type="ARBA" id="ARBA00011064"/>
    </source>
</evidence>
<evidence type="ECO:0000256" key="4">
    <source>
        <dbReference type="ARBA" id="ARBA00023054"/>
    </source>
</evidence>
<evidence type="ECO:0000259" key="10">
    <source>
        <dbReference type="PROSITE" id="PS51072"/>
    </source>
</evidence>
<keyword evidence="5" id="KW-0472">Membrane</keyword>
<name>A0A8B8FGP1_9HEMI</name>
<dbReference type="InterPro" id="IPR054713">
    <property type="entry name" value="GMIP/FCHO2-like_FCH"/>
</dbReference>
<evidence type="ECO:0000313" key="12">
    <source>
        <dbReference type="Proteomes" id="UP000694846"/>
    </source>
</evidence>
<feature type="compositionally biased region" description="Basic and acidic residues" evidence="9">
    <location>
        <begin position="321"/>
        <end position="337"/>
    </location>
</feature>
<comment type="subcellular location">
    <subcellularLocation>
        <location evidence="1">Membrane</location>
        <location evidence="1">Clathrin-coated pit</location>
        <topology evidence="1">Peripheral membrane protein</topology>
        <orientation evidence="1">Cytoplasmic side</orientation>
    </subcellularLocation>
</comment>
<dbReference type="InterPro" id="IPR018808">
    <property type="entry name" value="Muniscin_C"/>
</dbReference>
<dbReference type="InterPro" id="IPR031160">
    <property type="entry name" value="F_BAR_dom"/>
</dbReference>
<dbReference type="GO" id="GO:0030136">
    <property type="term" value="C:clathrin-coated vesicle"/>
    <property type="evidence" value="ECO:0007669"/>
    <property type="project" value="TreeGrafter"/>
</dbReference>
<dbReference type="Gene3D" id="1.20.1270.60">
    <property type="entry name" value="Arfaptin homology (AH) domain/BAR domain"/>
    <property type="match status" value="1"/>
</dbReference>
<dbReference type="Pfam" id="PF10291">
    <property type="entry name" value="muHD"/>
    <property type="match status" value="1"/>
</dbReference>
<dbReference type="CDD" id="cd07648">
    <property type="entry name" value="F-BAR_FCHO"/>
    <property type="match status" value="1"/>
</dbReference>
<dbReference type="GeneID" id="112682943"/>
<dbReference type="PANTHER" id="PTHR23065:SF15">
    <property type="entry name" value="AT02057P"/>
    <property type="match status" value="1"/>
</dbReference>
<keyword evidence="3" id="KW-0254">Endocytosis</keyword>
<feature type="region of interest" description="Disordered" evidence="9">
    <location>
        <begin position="285"/>
        <end position="340"/>
    </location>
</feature>
<feature type="coiled-coil region" evidence="8">
    <location>
        <begin position="163"/>
        <end position="190"/>
    </location>
</feature>
<feature type="compositionally biased region" description="Low complexity" evidence="9">
    <location>
        <begin position="559"/>
        <end position="573"/>
    </location>
</feature>
<feature type="region of interest" description="Disordered" evidence="9">
    <location>
        <begin position="387"/>
        <end position="439"/>
    </location>
</feature>
<feature type="region of interest" description="Disordered" evidence="9">
    <location>
        <begin position="943"/>
        <end position="963"/>
    </location>
</feature>
<dbReference type="InterPro" id="IPR001060">
    <property type="entry name" value="FCH_dom"/>
</dbReference>
<dbReference type="GO" id="GO:0005886">
    <property type="term" value="C:plasma membrane"/>
    <property type="evidence" value="ECO:0007669"/>
    <property type="project" value="TreeGrafter"/>
</dbReference>
<dbReference type="RefSeq" id="XP_025409515.1">
    <property type="nucleotide sequence ID" value="XM_025553730.1"/>
</dbReference>
<dbReference type="SMART" id="SM00055">
    <property type="entry name" value="FCH"/>
    <property type="match status" value="1"/>
</dbReference>
<feature type="compositionally biased region" description="Polar residues" evidence="9">
    <location>
        <begin position="600"/>
        <end position="613"/>
    </location>
</feature>
<gene>
    <name evidence="13" type="primary">LOC112682943</name>
</gene>
<feature type="domain" description="F-BAR" evidence="11">
    <location>
        <begin position="4"/>
        <end position="250"/>
    </location>
</feature>
<keyword evidence="4 7" id="KW-0175">Coiled coil</keyword>
<dbReference type="Pfam" id="PF22699">
    <property type="entry name" value="GMIP-like_FCH"/>
    <property type="match status" value="1"/>
</dbReference>
<feature type="compositionally biased region" description="Basic and acidic residues" evidence="9">
    <location>
        <begin position="407"/>
        <end position="418"/>
    </location>
</feature>
<evidence type="ECO:0000256" key="1">
    <source>
        <dbReference type="ARBA" id="ARBA00004283"/>
    </source>
</evidence>
<dbReference type="GO" id="GO:0005905">
    <property type="term" value="C:clathrin-coated pit"/>
    <property type="evidence" value="ECO:0007669"/>
    <property type="project" value="UniProtKB-SubCell"/>
</dbReference>
<evidence type="ECO:0000256" key="6">
    <source>
        <dbReference type="ARBA" id="ARBA00023176"/>
    </source>
</evidence>
<evidence type="ECO:0000256" key="8">
    <source>
        <dbReference type="SAM" id="Coils"/>
    </source>
</evidence>
<dbReference type="InterPro" id="IPR027267">
    <property type="entry name" value="AH/BAR_dom_sf"/>
</dbReference>
<dbReference type="InterPro" id="IPR028565">
    <property type="entry name" value="MHD"/>
</dbReference>